<dbReference type="InterPro" id="IPR047278">
    <property type="entry name" value="DEN5A/B"/>
</dbReference>
<evidence type="ECO:0000256" key="3">
    <source>
        <dbReference type="ARBA" id="ARBA00022737"/>
    </source>
</evidence>
<dbReference type="PROSITE" id="PS50826">
    <property type="entry name" value="RUN"/>
    <property type="match status" value="2"/>
</dbReference>
<dbReference type="Pfam" id="PF03456">
    <property type="entry name" value="uDENN"/>
    <property type="match status" value="1"/>
</dbReference>
<feature type="domain" description="PLAT" evidence="7">
    <location>
        <begin position="1149"/>
        <end position="1259"/>
    </location>
</feature>
<feature type="region of interest" description="Disordered" evidence="6">
    <location>
        <begin position="178"/>
        <end position="201"/>
    </location>
</feature>
<evidence type="ECO:0000256" key="4">
    <source>
        <dbReference type="ARBA" id="ARBA00023136"/>
    </source>
</evidence>
<evidence type="ECO:0000256" key="1">
    <source>
        <dbReference type="ARBA" id="ARBA00004370"/>
    </source>
</evidence>
<dbReference type="SMART" id="SM00801">
    <property type="entry name" value="dDENN"/>
    <property type="match status" value="1"/>
</dbReference>
<comment type="similarity">
    <text evidence="2">Belongs to the RAB6IP1 family.</text>
</comment>
<dbReference type="Pfam" id="PF03455">
    <property type="entry name" value="dDENN"/>
    <property type="match status" value="1"/>
</dbReference>
<feature type="compositionally biased region" description="Polar residues" evidence="6">
    <location>
        <begin position="750"/>
        <end position="759"/>
    </location>
</feature>
<sequence>MTLHNLPLYDYFAVIGYNPEFGLKQESKTGFGEGNLPNGPRSPLQASYQAKVIAHFPAERQGRPFAAEIAALALPSGVRLFTEQNVPQEPSFHSFVIVREDGSRLHGCSLVFYEELRSVELRQKIFDAQMDFLRDFASNHTSPLPSTSTTNYPYSKGTLLHQKQHLSKKFTTHSLPRKFSASGRRNSSNVNTEQNNGEDHSSYYTNPKSLLFASKSMVVLASLPVIYSSENLLSNLWLIFNDKFPDEAQLSLDDALFWTLHQIPLPPPGEAIRVTHPQFQLLVRIPTLEEFPYFDYSMQNIFNFISVEKFLKLLTCFMLEKQILLVSKHAITLMLFGECLSTLVFPFSWQMAYCPILPHSQLKFLEAPVPWLMGICSEGENLPEDFSQHNICFLDINSGHLDLPEDLPAFPKSQELIGRIKKLAEVFKSESSISNNDIKIHDFYLKGLRFNKALRSIFLSHFASLFTSYENYLLNADIKTARIVRESSANFDNISFLVDQPESVILFLAAFLETQMFTSFIDTKILSLQNFGHVGNGVLLFDKRIAEMKDGAMEIQAYIAETIGDTLLNHRKIHQIPTPVSLKLPLQKYNGHLLITNPSLLEKNASITTSCNTDIPTKCSIKSTLIESKSAQQKPKSKITCKKNDNNQETANALIIKENDVTAPMNLAHQNWKFVEQLLKQTKARTTRILLAKMGREAIHLGHGQSHLGISGVEEGRSALWSYINYYHEWETRTNMLKASSRRASSIGFENNNSNISASTHDDGQRLLSPTSNEAHDINTGESSRALLELISSFRKIAGTSPSFDSHDNSPHSSSTDSLSNFTNNWSHSLLKAANVICERITSQQQATNDEKCKKSNSNGSKDRLPPLPPPSTDQKSSFPNWKLRTPKLLRRRKSSGFTEEEEQKEDELNKKSENVNSEVLPKETYRKFIFQSPLKAVNNQQHIKGEERRSRSIAKIPTPPRSASCYQSGGEGNLASRFSEDSLSRISSNNDSTPRKRRDLSASGVFTNCQQQKLPHSRNRSLSRSNSPSRLYERLTRGMLGYGGGDLLRSLSPLPNTMAYDLKNIVRMTEIKTDIGFALAFVRIALERKLLYQYLKKLLSNTELLQKLYKRSSFLRCDDEREQFLLHLLSLNAVDFSCFTNAFPTIKMRYQVLMAGGLNRFPDSFVYIMLTGSLGSTSQISLPANNTQFTFDYKNLGILSTLRVGHKINSVRATHRPIKWFLDYVIVRNCVTAQTFYFRCRRYFGRGVDDGALERLLIAEAIVLQPADEDQEERADSNSLNYSDSAFSNAFLSPRKTNKYYENSDNYSKNKPRARSRLRSPSSERRLFGLTDNSSDGGGGRVMDETLALDTLQSLEHKAVMAVNALMKHFLEKNECGQQQQYIGNNSKLSLLLCSNDGLLPCFNEIFSHGLIQKLFHPTIYPWDYIEEVFVWFVQFFRSGKANELTSEMRSLVIYAYKMVKKIGANSVVGKEGKFNSFMLLCLRDHLLCGLIPLIVQTPITTQFYEQSAFIRHSSKVSYLVELIRSLKDFQFDYEQSLTLGLVF</sequence>
<feature type="region of interest" description="Disordered" evidence="6">
    <location>
        <begin position="844"/>
        <end position="916"/>
    </location>
</feature>
<dbReference type="PROSITE" id="PS50211">
    <property type="entry name" value="DENN"/>
    <property type="match status" value="1"/>
</dbReference>
<feature type="region of interest" description="Disordered" evidence="6">
    <location>
        <begin position="1300"/>
        <end position="1323"/>
    </location>
</feature>
<protein>
    <submittedName>
        <fullName evidence="11">Uncharacterized protein</fullName>
    </submittedName>
</protein>
<dbReference type="PANTHER" id="PTHR46070">
    <property type="entry name" value="PINSTRIPE, ISOFORM A"/>
    <property type="match status" value="1"/>
</dbReference>
<dbReference type="SMART" id="SM00800">
    <property type="entry name" value="uDENN"/>
    <property type="match status" value="1"/>
</dbReference>
<evidence type="ECO:0000259" key="7">
    <source>
        <dbReference type="PROSITE" id="PS50095"/>
    </source>
</evidence>
<dbReference type="Pfam" id="PF02141">
    <property type="entry name" value="DENN"/>
    <property type="match status" value="1"/>
</dbReference>
<dbReference type="Proteomes" id="UP000887563">
    <property type="component" value="Unplaced"/>
</dbReference>
<feature type="compositionally biased region" description="Basic residues" evidence="6">
    <location>
        <begin position="885"/>
        <end position="895"/>
    </location>
</feature>
<dbReference type="SMART" id="SM00799">
    <property type="entry name" value="DENN"/>
    <property type="match status" value="1"/>
</dbReference>
<dbReference type="InterPro" id="IPR001024">
    <property type="entry name" value="PLAT/LH2_dom"/>
</dbReference>
<dbReference type="InterPro" id="IPR036392">
    <property type="entry name" value="PLAT/LH2_dom_sf"/>
</dbReference>
<name>A0A914KGU6_MELIC</name>
<keyword evidence="10" id="KW-1185">Reference proteome</keyword>
<feature type="compositionally biased region" description="Polar residues" evidence="6">
    <location>
        <begin position="183"/>
        <end position="195"/>
    </location>
</feature>
<evidence type="ECO:0000313" key="10">
    <source>
        <dbReference type="Proteomes" id="UP000887563"/>
    </source>
</evidence>
<feature type="region of interest" description="Disordered" evidence="6">
    <location>
        <begin position="940"/>
        <end position="1029"/>
    </location>
</feature>
<dbReference type="GO" id="GO:0016020">
    <property type="term" value="C:membrane"/>
    <property type="evidence" value="ECO:0007669"/>
    <property type="project" value="UniProtKB-SubCell"/>
</dbReference>
<feature type="compositionally biased region" description="Polar residues" evidence="6">
    <location>
        <begin position="1005"/>
        <end position="1015"/>
    </location>
</feature>
<dbReference type="SUPFAM" id="SSF49723">
    <property type="entry name" value="Lipase/lipooxygenase domain (PLAT/LH2 domain)"/>
    <property type="match status" value="1"/>
</dbReference>
<organism evidence="10 11">
    <name type="scientific">Meloidogyne incognita</name>
    <name type="common">Southern root-knot nematode worm</name>
    <name type="synonym">Oxyuris incognita</name>
    <dbReference type="NCBI Taxonomy" id="6306"/>
    <lineage>
        <taxon>Eukaryota</taxon>
        <taxon>Metazoa</taxon>
        <taxon>Ecdysozoa</taxon>
        <taxon>Nematoda</taxon>
        <taxon>Chromadorea</taxon>
        <taxon>Rhabditida</taxon>
        <taxon>Tylenchina</taxon>
        <taxon>Tylenchomorpha</taxon>
        <taxon>Tylenchoidea</taxon>
        <taxon>Meloidogynidae</taxon>
        <taxon>Meloidogyninae</taxon>
        <taxon>Meloidogyne</taxon>
        <taxon>Meloidogyne incognita group</taxon>
    </lineage>
</organism>
<dbReference type="PROSITE" id="PS50095">
    <property type="entry name" value="PLAT"/>
    <property type="match status" value="1"/>
</dbReference>
<dbReference type="Gene3D" id="3.40.50.11500">
    <property type="match status" value="1"/>
</dbReference>
<keyword evidence="4" id="KW-0472">Membrane</keyword>
<dbReference type="SUPFAM" id="SSF140741">
    <property type="entry name" value="RUN domain-like"/>
    <property type="match status" value="2"/>
</dbReference>
<proteinExistence type="inferred from homology"/>
<evidence type="ECO:0000256" key="6">
    <source>
        <dbReference type="SAM" id="MobiDB-lite"/>
    </source>
</evidence>
<dbReference type="InterPro" id="IPR037516">
    <property type="entry name" value="Tripartite_DENN"/>
</dbReference>
<evidence type="ECO:0000256" key="5">
    <source>
        <dbReference type="PROSITE-ProRule" id="PRU00152"/>
    </source>
</evidence>
<dbReference type="InterPro" id="IPR037213">
    <property type="entry name" value="Run_dom_sf"/>
</dbReference>
<dbReference type="Pfam" id="PF02759">
    <property type="entry name" value="RUN"/>
    <property type="match status" value="2"/>
</dbReference>
<dbReference type="InterPro" id="IPR004012">
    <property type="entry name" value="Run_dom"/>
</dbReference>
<accession>A0A914KGU6</accession>
<dbReference type="PANTHER" id="PTHR46070:SF1">
    <property type="entry name" value="PINSTRIPE, ISOFORM A"/>
    <property type="match status" value="1"/>
</dbReference>
<dbReference type="GO" id="GO:0031267">
    <property type="term" value="F:small GTPase binding"/>
    <property type="evidence" value="ECO:0007669"/>
    <property type="project" value="InterPro"/>
</dbReference>
<comment type="subcellular location">
    <subcellularLocation>
        <location evidence="1">Membrane</location>
    </subcellularLocation>
</comment>
<feature type="domain" description="RUN" evidence="9">
    <location>
        <begin position="998"/>
        <end position="1144"/>
    </location>
</feature>
<evidence type="ECO:0000259" key="8">
    <source>
        <dbReference type="PROSITE" id="PS50211"/>
    </source>
</evidence>
<dbReference type="WBParaSite" id="Minc3s00007g00476">
    <property type="protein sequence ID" value="Minc3s00007g00476"/>
    <property type="gene ID" value="Minc3s00007g00476"/>
</dbReference>
<feature type="domain" description="UDENN" evidence="8">
    <location>
        <begin position="33"/>
        <end position="532"/>
    </location>
</feature>
<comment type="caution">
    <text evidence="5">Lacks conserved residue(s) required for the propagation of feature annotation.</text>
</comment>
<evidence type="ECO:0000313" key="11">
    <source>
        <dbReference type="WBParaSite" id="Minc3s00007g00476"/>
    </source>
</evidence>
<evidence type="ECO:0000259" key="9">
    <source>
        <dbReference type="PROSITE" id="PS50826"/>
    </source>
</evidence>
<dbReference type="Gene3D" id="1.20.58.900">
    <property type="match status" value="3"/>
</dbReference>
<reference evidence="11" key="1">
    <citation type="submission" date="2022-11" db="UniProtKB">
        <authorList>
            <consortium name="WormBaseParasite"/>
        </authorList>
    </citation>
    <scope>IDENTIFICATION</scope>
</reference>
<feature type="compositionally biased region" description="Polar residues" evidence="6">
    <location>
        <begin position="1301"/>
        <end position="1310"/>
    </location>
</feature>
<feature type="region of interest" description="Disordered" evidence="6">
    <location>
        <begin position="750"/>
        <end position="779"/>
    </location>
</feature>
<dbReference type="SMART" id="SM00593">
    <property type="entry name" value="RUN"/>
    <property type="match status" value="2"/>
</dbReference>
<keyword evidence="3" id="KW-0677">Repeat</keyword>
<feature type="domain" description="RUN" evidence="9">
    <location>
        <begin position="1391"/>
        <end position="1540"/>
    </location>
</feature>
<evidence type="ECO:0000256" key="2">
    <source>
        <dbReference type="ARBA" id="ARBA00006664"/>
    </source>
</evidence>
<dbReference type="InterPro" id="IPR043153">
    <property type="entry name" value="DENN_C"/>
</dbReference>
<dbReference type="GO" id="GO:0005085">
    <property type="term" value="F:guanyl-nucleotide exchange factor activity"/>
    <property type="evidence" value="ECO:0007669"/>
    <property type="project" value="InterPro"/>
</dbReference>
<dbReference type="InterPro" id="IPR005113">
    <property type="entry name" value="uDENN_dom"/>
</dbReference>
<dbReference type="InterPro" id="IPR005112">
    <property type="entry name" value="dDENN_dom"/>
</dbReference>
<dbReference type="InterPro" id="IPR001194">
    <property type="entry name" value="cDENN_dom"/>
</dbReference>
<dbReference type="Gene3D" id="2.60.60.20">
    <property type="entry name" value="PLAT/LH2 domain"/>
    <property type="match status" value="1"/>
</dbReference>